<dbReference type="AlphaFoldDB" id="A0AAV2EKR8"/>
<proteinExistence type="predicted"/>
<gene>
    <name evidence="2" type="ORF">LTRI10_LOCUS27182</name>
</gene>
<dbReference type="Proteomes" id="UP001497516">
    <property type="component" value="Chromosome 5"/>
</dbReference>
<accession>A0AAV2EKR8</accession>
<evidence type="ECO:0000256" key="1">
    <source>
        <dbReference type="SAM" id="MobiDB-lite"/>
    </source>
</evidence>
<reference evidence="2 3" key="1">
    <citation type="submission" date="2024-04" db="EMBL/GenBank/DDBJ databases">
        <authorList>
            <person name="Fracassetti M."/>
        </authorList>
    </citation>
    <scope>NUCLEOTIDE SEQUENCE [LARGE SCALE GENOMIC DNA]</scope>
</reference>
<keyword evidence="3" id="KW-1185">Reference proteome</keyword>
<feature type="region of interest" description="Disordered" evidence="1">
    <location>
        <begin position="36"/>
        <end position="81"/>
    </location>
</feature>
<evidence type="ECO:0000313" key="3">
    <source>
        <dbReference type="Proteomes" id="UP001497516"/>
    </source>
</evidence>
<evidence type="ECO:0000313" key="2">
    <source>
        <dbReference type="EMBL" id="CAL1386095.1"/>
    </source>
</evidence>
<dbReference type="EMBL" id="OZ034818">
    <property type="protein sequence ID" value="CAL1386095.1"/>
    <property type="molecule type" value="Genomic_DNA"/>
</dbReference>
<sequence length="217" mass="23245">MIRPTPTGLRSSVFYATSEAPSIKVYASATPPPPTYTATPMHLGRPAHRIANPSPSLQCSTDTTSSPGPLANSNPLPDPPRSVNTECLPPLPLRSSGYNLSSLNLGNLSASLQFYGATTWVPPSLPTIRSFITVPSTWKSNFTLSVIGYIRNSYGSTIFQLKTKSPMSSPNHYLVPPSSGSVTSSAFPRLHLRGRDNGYNSGLLAHVSIPHFSLFCS</sequence>
<protein>
    <submittedName>
        <fullName evidence="2">Uncharacterized protein</fullName>
    </submittedName>
</protein>
<feature type="compositionally biased region" description="Polar residues" evidence="1">
    <location>
        <begin position="53"/>
        <end position="75"/>
    </location>
</feature>
<name>A0AAV2EKR8_9ROSI</name>
<organism evidence="2 3">
    <name type="scientific">Linum trigynum</name>
    <dbReference type="NCBI Taxonomy" id="586398"/>
    <lineage>
        <taxon>Eukaryota</taxon>
        <taxon>Viridiplantae</taxon>
        <taxon>Streptophyta</taxon>
        <taxon>Embryophyta</taxon>
        <taxon>Tracheophyta</taxon>
        <taxon>Spermatophyta</taxon>
        <taxon>Magnoliopsida</taxon>
        <taxon>eudicotyledons</taxon>
        <taxon>Gunneridae</taxon>
        <taxon>Pentapetalae</taxon>
        <taxon>rosids</taxon>
        <taxon>fabids</taxon>
        <taxon>Malpighiales</taxon>
        <taxon>Linaceae</taxon>
        <taxon>Linum</taxon>
    </lineage>
</organism>